<evidence type="ECO:0000313" key="10">
    <source>
        <dbReference type="Proteomes" id="UP000094285"/>
    </source>
</evidence>
<evidence type="ECO:0000256" key="5">
    <source>
        <dbReference type="ARBA" id="ARBA00023010"/>
    </source>
</evidence>
<dbReference type="PANTHER" id="PTHR13257">
    <property type="entry name" value="NUCLEOPORIN NUP84-RELATED"/>
    <property type="match status" value="1"/>
</dbReference>
<dbReference type="GO" id="GO:0000055">
    <property type="term" value="P:ribosomal large subunit export from nucleus"/>
    <property type="evidence" value="ECO:0007669"/>
    <property type="project" value="InterPro"/>
</dbReference>
<dbReference type="OrthoDB" id="341482at2759"/>
<dbReference type="InterPro" id="IPR037700">
    <property type="entry name" value="NUP88/NUP82"/>
</dbReference>
<organism evidence="9 10">
    <name type="scientific">Suhomyces tanzawaensis NRRL Y-17324</name>
    <dbReference type="NCBI Taxonomy" id="984487"/>
    <lineage>
        <taxon>Eukaryota</taxon>
        <taxon>Fungi</taxon>
        <taxon>Dikarya</taxon>
        <taxon>Ascomycota</taxon>
        <taxon>Saccharomycotina</taxon>
        <taxon>Pichiomycetes</taxon>
        <taxon>Debaryomycetaceae</taxon>
        <taxon>Suhomyces</taxon>
    </lineage>
</organism>
<gene>
    <name evidence="9" type="ORF">CANTADRAFT_27206</name>
</gene>
<keyword evidence="10" id="KW-1185">Reference proteome</keyword>
<proteinExistence type="predicted"/>
<evidence type="ECO:0000256" key="7">
    <source>
        <dbReference type="ARBA" id="ARBA00023242"/>
    </source>
</evidence>
<dbReference type="EMBL" id="KV453915">
    <property type="protein sequence ID" value="ODV77348.1"/>
    <property type="molecule type" value="Genomic_DNA"/>
</dbReference>
<evidence type="ECO:0000256" key="1">
    <source>
        <dbReference type="ARBA" id="ARBA00004567"/>
    </source>
</evidence>
<dbReference type="Proteomes" id="UP000094285">
    <property type="component" value="Unassembled WGS sequence"/>
</dbReference>
<dbReference type="PANTHER" id="PTHR13257:SF0">
    <property type="entry name" value="NUCLEAR PORE COMPLEX PROTEIN NUP88"/>
    <property type="match status" value="1"/>
</dbReference>
<evidence type="ECO:0000256" key="3">
    <source>
        <dbReference type="ARBA" id="ARBA00022816"/>
    </source>
</evidence>
<dbReference type="GeneID" id="30982168"/>
<evidence type="ECO:0000256" key="6">
    <source>
        <dbReference type="ARBA" id="ARBA00023132"/>
    </source>
</evidence>
<dbReference type="RefSeq" id="XP_020062470.1">
    <property type="nucleotide sequence ID" value="XM_020208031.1"/>
</dbReference>
<reference evidence="10" key="1">
    <citation type="submission" date="2016-05" db="EMBL/GenBank/DDBJ databases">
        <title>Comparative genomics of biotechnologically important yeasts.</title>
        <authorList>
            <consortium name="DOE Joint Genome Institute"/>
            <person name="Riley R."/>
            <person name="Haridas S."/>
            <person name="Wolfe K.H."/>
            <person name="Lopes M.R."/>
            <person name="Hittinger C.T."/>
            <person name="Goker M."/>
            <person name="Salamov A."/>
            <person name="Wisecaver J."/>
            <person name="Long T.M."/>
            <person name="Aerts A.L."/>
            <person name="Barry K."/>
            <person name="Choi C."/>
            <person name="Clum A."/>
            <person name="Coughlan A.Y."/>
            <person name="Deshpande S."/>
            <person name="Douglass A.P."/>
            <person name="Hanson S.J."/>
            <person name="Klenk H.-P."/>
            <person name="Labutti K."/>
            <person name="Lapidus A."/>
            <person name="Lindquist E."/>
            <person name="Lipzen A."/>
            <person name="Meier-Kolthoff J.P."/>
            <person name="Ohm R.A."/>
            <person name="Otillar R.P."/>
            <person name="Pangilinan J."/>
            <person name="Peng Y."/>
            <person name="Rokas A."/>
            <person name="Rosa C.A."/>
            <person name="Scheuner C."/>
            <person name="Sibirny A.A."/>
            <person name="Slot J.C."/>
            <person name="Stielow J.B."/>
            <person name="Sun H."/>
            <person name="Kurtzman C.P."/>
            <person name="Blackwell M."/>
            <person name="Grigoriev I.V."/>
            <person name="Jeffries T.W."/>
        </authorList>
    </citation>
    <scope>NUCLEOTIDE SEQUENCE [LARGE SCALE GENOMIC DNA]</scope>
    <source>
        <strain evidence="10">NRRL Y-17324</strain>
    </source>
</reference>
<dbReference type="GO" id="GO:0005643">
    <property type="term" value="C:nuclear pore"/>
    <property type="evidence" value="ECO:0007669"/>
    <property type="project" value="UniProtKB-SubCell"/>
</dbReference>
<keyword evidence="2" id="KW-0813">Transport</keyword>
<protein>
    <submittedName>
        <fullName evidence="9">Uncharacterized protein</fullName>
    </submittedName>
</protein>
<dbReference type="GO" id="GO:0017056">
    <property type="term" value="F:structural constituent of nuclear pore"/>
    <property type="evidence" value="ECO:0007669"/>
    <property type="project" value="InterPro"/>
</dbReference>
<keyword evidence="4" id="KW-0653">Protein transport</keyword>
<evidence type="ECO:0000256" key="8">
    <source>
        <dbReference type="SAM" id="Coils"/>
    </source>
</evidence>
<comment type="subcellular location">
    <subcellularLocation>
        <location evidence="1">Nucleus</location>
        <location evidence="1">Nuclear pore complex</location>
    </subcellularLocation>
</comment>
<dbReference type="GO" id="GO:0006606">
    <property type="term" value="P:protein import into nucleus"/>
    <property type="evidence" value="ECO:0007669"/>
    <property type="project" value="TreeGrafter"/>
</dbReference>
<name>A0A1E4SD04_9ASCO</name>
<feature type="coiled-coil region" evidence="8">
    <location>
        <begin position="434"/>
        <end position="461"/>
    </location>
</feature>
<evidence type="ECO:0000256" key="4">
    <source>
        <dbReference type="ARBA" id="ARBA00022927"/>
    </source>
</evidence>
<dbReference type="STRING" id="984487.A0A1E4SD04"/>
<keyword evidence="7" id="KW-0539">Nucleus</keyword>
<dbReference type="AlphaFoldDB" id="A0A1E4SD04"/>
<dbReference type="GO" id="GO:0000056">
    <property type="term" value="P:ribosomal small subunit export from nucleus"/>
    <property type="evidence" value="ECO:0007669"/>
    <property type="project" value="InterPro"/>
</dbReference>
<keyword evidence="6" id="KW-0906">Nuclear pore complex</keyword>
<dbReference type="GO" id="GO:0006406">
    <property type="term" value="P:mRNA export from nucleus"/>
    <property type="evidence" value="ECO:0007669"/>
    <property type="project" value="TreeGrafter"/>
</dbReference>
<keyword evidence="5" id="KW-0811">Translocation</keyword>
<keyword evidence="8" id="KW-0175">Coiled coil</keyword>
<accession>A0A1E4SD04</accession>
<evidence type="ECO:0000256" key="2">
    <source>
        <dbReference type="ARBA" id="ARBA00022448"/>
    </source>
</evidence>
<sequence>MTKPTRDPIPVKSFQSQITDQTIFKTYIGFSLPTELSPLFPAQKVVTTTDGHVYYANYNIVRHCVISPTSTAFRTLNFTTDFEIHAMYLNALETLLALVGDTKVTVVEIPGAVDDVHKTQISGKHYNIGNLKGRIVKVLWQTIVAKDCLLVILTDYSVIRSFDLSLSASFPQLEIDLKAQPEFEHQNATSISFGSSVNVQGSLTLYVSSEKEVYAFYPFLAPTSRLACSMEGLDYALDETKAIIETIESRFSFQSITDSISSPLTLLAISQYEFFLHLRNQFETGVPLQTENRKLKAFSTFNLKRLTHSLHSDYKPKLQGPLSANDGESLIDIQSMYSNKNFTTVVALASKFGEAHLQYYAQLKPLIMKLNCPSTETPAEPIAAKLEAESNAKKQVPKKSDAYVKPSKGFGFIAFSDDEDDVTDTVDNFGTLSLTKVKVDNDRAQREKEFEKEEFNSLTLLEFVALDYQFPTITSRNDFALLNYSEEGKRLFLKAKDDGHVIKADDFLSDLSNSLISDTSESDPNNFSPIQYTHIKISRFSALSCAVNPLLDNDVSEYLIVLSDSLIDNLKVYELKLKTEQKDVLSEPTIVTKPSKEPSVSTGAYSRNSDTISGELRLQLQELGNFDEKALSTNINSEVLSKSIGETTDDLSRVHLVSTQALNQLANLAALVAKSLFNATQKIDELQLYVNMLRNISEKVKSPEQLEHLTKKAQNIAKKQEELEKRQTQVKSRLSIRILQLKKKQSLPLSRTEKAWFKEINALNAMMKKEVDGTEQESLPAKIESYKAQVRALVNPSLSDKNVFSALEELKQRELAQVVARLKVILKQDSEQLNRVNTQLQELPLQQY</sequence>
<evidence type="ECO:0000313" key="9">
    <source>
        <dbReference type="EMBL" id="ODV77348.1"/>
    </source>
</evidence>
<keyword evidence="3" id="KW-0509">mRNA transport</keyword>